<reference evidence="1" key="1">
    <citation type="submission" date="2015-11" db="EMBL/GenBank/DDBJ databases">
        <title>De novo transcriptome assembly of four potential Pierce s Disease insect vectors from Arizona vineyards.</title>
        <authorList>
            <person name="Tassone E.E."/>
        </authorList>
    </citation>
    <scope>NUCLEOTIDE SEQUENCE</scope>
</reference>
<evidence type="ECO:0000313" key="1">
    <source>
        <dbReference type="EMBL" id="JAS87909.1"/>
    </source>
</evidence>
<feature type="non-terminal residue" evidence="1">
    <location>
        <position position="1"/>
    </location>
</feature>
<feature type="non-terminal residue" evidence="1">
    <location>
        <position position="119"/>
    </location>
</feature>
<proteinExistence type="predicted"/>
<sequence>WVYACLKKTRVYGMKFLLQRAACTSGIGKIYPRGYMPGHPDAKECVKHILQVKGGDIGCVSKETRECISSSLRPLEEIIDEMEECLEAISRISRVEMHSVRDHLDYLLKSGVKFSDARF</sequence>
<accession>A0A1B6ILX7</accession>
<gene>
    <name evidence="1" type="ORF">g.610</name>
</gene>
<organism evidence="1">
    <name type="scientific">Homalodisca liturata</name>
    <dbReference type="NCBI Taxonomy" id="320908"/>
    <lineage>
        <taxon>Eukaryota</taxon>
        <taxon>Metazoa</taxon>
        <taxon>Ecdysozoa</taxon>
        <taxon>Arthropoda</taxon>
        <taxon>Hexapoda</taxon>
        <taxon>Insecta</taxon>
        <taxon>Pterygota</taxon>
        <taxon>Neoptera</taxon>
        <taxon>Paraneoptera</taxon>
        <taxon>Hemiptera</taxon>
        <taxon>Auchenorrhyncha</taxon>
        <taxon>Membracoidea</taxon>
        <taxon>Cicadellidae</taxon>
        <taxon>Cicadellinae</taxon>
        <taxon>Proconiini</taxon>
        <taxon>Homalodisca</taxon>
    </lineage>
</organism>
<name>A0A1B6ILX7_9HEMI</name>
<dbReference type="EMBL" id="GECU01019797">
    <property type="protein sequence ID" value="JAS87909.1"/>
    <property type="molecule type" value="Transcribed_RNA"/>
</dbReference>
<dbReference type="AlphaFoldDB" id="A0A1B6ILX7"/>
<protein>
    <submittedName>
        <fullName evidence="1">Uncharacterized protein</fullName>
    </submittedName>
</protein>